<accession>A0A3N4KA88</accession>
<dbReference type="AlphaFoldDB" id="A0A3N4KA88"/>
<gene>
    <name evidence="1" type="ORF">L873DRAFT_324056</name>
</gene>
<dbReference type="EMBL" id="ML120365">
    <property type="protein sequence ID" value="RPB02875.1"/>
    <property type="molecule type" value="Genomic_DNA"/>
</dbReference>
<evidence type="ECO:0000313" key="2">
    <source>
        <dbReference type="Proteomes" id="UP000276215"/>
    </source>
</evidence>
<name>A0A3N4KA88_9PEZI</name>
<keyword evidence="2" id="KW-1185">Reference proteome</keyword>
<proteinExistence type="predicted"/>
<sequence>MMVKHPFPNCLVSRYPLTFGLLSTVLESMLASRNPGRELAEDLKHLLTVPIRKGVQSCLISPRTVAKQSLFMPSIEQLRNTMAPPPDLVD</sequence>
<evidence type="ECO:0000313" key="1">
    <source>
        <dbReference type="EMBL" id="RPB02875.1"/>
    </source>
</evidence>
<reference evidence="1 2" key="1">
    <citation type="journal article" date="2018" name="Nat. Ecol. Evol.">
        <title>Pezizomycetes genomes reveal the molecular basis of ectomycorrhizal truffle lifestyle.</title>
        <authorList>
            <person name="Murat C."/>
            <person name="Payen T."/>
            <person name="Noel B."/>
            <person name="Kuo A."/>
            <person name="Morin E."/>
            <person name="Chen J."/>
            <person name="Kohler A."/>
            <person name="Krizsan K."/>
            <person name="Balestrini R."/>
            <person name="Da Silva C."/>
            <person name="Montanini B."/>
            <person name="Hainaut M."/>
            <person name="Levati E."/>
            <person name="Barry K.W."/>
            <person name="Belfiori B."/>
            <person name="Cichocki N."/>
            <person name="Clum A."/>
            <person name="Dockter R.B."/>
            <person name="Fauchery L."/>
            <person name="Guy J."/>
            <person name="Iotti M."/>
            <person name="Le Tacon F."/>
            <person name="Lindquist E.A."/>
            <person name="Lipzen A."/>
            <person name="Malagnac F."/>
            <person name="Mello A."/>
            <person name="Molinier V."/>
            <person name="Miyauchi S."/>
            <person name="Poulain J."/>
            <person name="Riccioni C."/>
            <person name="Rubini A."/>
            <person name="Sitrit Y."/>
            <person name="Splivallo R."/>
            <person name="Traeger S."/>
            <person name="Wang M."/>
            <person name="Zifcakova L."/>
            <person name="Wipf D."/>
            <person name="Zambonelli A."/>
            <person name="Paolocci F."/>
            <person name="Nowrousian M."/>
            <person name="Ottonello S."/>
            <person name="Baldrian P."/>
            <person name="Spatafora J.W."/>
            <person name="Henrissat B."/>
            <person name="Nagy L.G."/>
            <person name="Aury J.M."/>
            <person name="Wincker P."/>
            <person name="Grigoriev I.V."/>
            <person name="Bonfante P."/>
            <person name="Martin F.M."/>
        </authorList>
    </citation>
    <scope>NUCLEOTIDE SEQUENCE [LARGE SCALE GENOMIC DNA]</scope>
    <source>
        <strain evidence="1 2">120613-1</strain>
    </source>
</reference>
<protein>
    <submittedName>
        <fullName evidence="1">Uncharacterized protein</fullName>
    </submittedName>
</protein>
<organism evidence="1 2">
    <name type="scientific">Choiromyces venosus 120613-1</name>
    <dbReference type="NCBI Taxonomy" id="1336337"/>
    <lineage>
        <taxon>Eukaryota</taxon>
        <taxon>Fungi</taxon>
        <taxon>Dikarya</taxon>
        <taxon>Ascomycota</taxon>
        <taxon>Pezizomycotina</taxon>
        <taxon>Pezizomycetes</taxon>
        <taxon>Pezizales</taxon>
        <taxon>Tuberaceae</taxon>
        <taxon>Choiromyces</taxon>
    </lineage>
</organism>
<dbReference type="Proteomes" id="UP000276215">
    <property type="component" value="Unassembled WGS sequence"/>
</dbReference>